<evidence type="ECO:0000256" key="6">
    <source>
        <dbReference type="ARBA" id="ARBA00022475"/>
    </source>
</evidence>
<dbReference type="eggNOG" id="COG0474">
    <property type="taxonomic scope" value="Bacteria"/>
</dbReference>
<dbReference type="Gene3D" id="3.40.50.1000">
    <property type="entry name" value="HAD superfamily/HAD-like"/>
    <property type="match status" value="2"/>
</dbReference>
<evidence type="ECO:0000256" key="1">
    <source>
        <dbReference type="ARBA" id="ARBA00003954"/>
    </source>
</evidence>
<dbReference type="PROSITE" id="PS00154">
    <property type="entry name" value="ATPASE_E1_E2"/>
    <property type="match status" value="1"/>
</dbReference>
<feature type="transmembrane region" description="Helical" evidence="18">
    <location>
        <begin position="681"/>
        <end position="706"/>
    </location>
</feature>
<dbReference type="Proteomes" id="UP000001591">
    <property type="component" value="Chromosome"/>
</dbReference>
<dbReference type="GO" id="GO:0005886">
    <property type="term" value="C:plasma membrane"/>
    <property type="evidence" value="ECO:0007669"/>
    <property type="project" value="UniProtKB-SubCell"/>
</dbReference>
<dbReference type="GO" id="GO:0015444">
    <property type="term" value="F:P-type magnesium transporter activity"/>
    <property type="evidence" value="ECO:0007669"/>
    <property type="project" value="UniProtKB-EC"/>
</dbReference>
<dbReference type="EC" id="7.2.2.14" evidence="4"/>
<evidence type="ECO:0000256" key="4">
    <source>
        <dbReference type="ARBA" id="ARBA00012786"/>
    </source>
</evidence>
<name>B6IQL3_RHOCS</name>
<feature type="transmembrane region" description="Helical" evidence="18">
    <location>
        <begin position="279"/>
        <end position="302"/>
    </location>
</feature>
<evidence type="ECO:0000256" key="18">
    <source>
        <dbReference type="SAM" id="Phobius"/>
    </source>
</evidence>
<dbReference type="Gene3D" id="2.70.150.10">
    <property type="entry name" value="Calcium-transporting ATPase, cytoplasmic transduction domain A"/>
    <property type="match status" value="1"/>
</dbReference>
<dbReference type="InterPro" id="IPR008250">
    <property type="entry name" value="ATPase_P-typ_transduc_dom_A_sf"/>
</dbReference>
<comment type="function">
    <text evidence="1">Mediates magnesium influx to the cytosol.</text>
</comment>
<evidence type="ECO:0000313" key="21">
    <source>
        <dbReference type="Proteomes" id="UP000001591"/>
    </source>
</evidence>
<protein>
    <recommendedName>
        <fullName evidence="5">Magnesium-transporting ATPase, P-type 1</fullName>
        <ecNumber evidence="4">7.2.2.14</ecNumber>
    </recommendedName>
    <alternativeName>
        <fullName evidence="16">Mg(2+) transport ATPase, P-type 1</fullName>
    </alternativeName>
</protein>
<feature type="transmembrane region" description="Helical" evidence="18">
    <location>
        <begin position="249"/>
        <end position="267"/>
    </location>
</feature>
<dbReference type="AlphaFoldDB" id="B6IQL3"/>
<keyword evidence="21" id="KW-1185">Reference proteome</keyword>
<dbReference type="InterPro" id="IPR023299">
    <property type="entry name" value="ATPase_P-typ_cyto_dom_N"/>
</dbReference>
<dbReference type="InterPro" id="IPR023214">
    <property type="entry name" value="HAD_sf"/>
</dbReference>
<comment type="similarity">
    <text evidence="3">Belongs to the cation transport ATPase (P-type) (TC 3.A.3) family. Type IIIB subfamily.</text>
</comment>
<dbReference type="Gene3D" id="3.40.1110.10">
    <property type="entry name" value="Calcium-transporting ATPase, cytoplasmic domain N"/>
    <property type="match status" value="1"/>
</dbReference>
<dbReference type="NCBIfam" id="TIGR01494">
    <property type="entry name" value="ATPase_P-type"/>
    <property type="match status" value="2"/>
</dbReference>
<feature type="transmembrane region" description="Helical" evidence="18">
    <location>
        <begin position="751"/>
        <end position="774"/>
    </location>
</feature>
<dbReference type="InterPro" id="IPR001757">
    <property type="entry name" value="P_typ_ATPase"/>
</dbReference>
<dbReference type="PANTHER" id="PTHR42861">
    <property type="entry name" value="CALCIUM-TRANSPORTING ATPASE"/>
    <property type="match status" value="1"/>
</dbReference>
<dbReference type="SFLD" id="SFLDF00027">
    <property type="entry name" value="p-type_atpase"/>
    <property type="match status" value="1"/>
</dbReference>
<dbReference type="HOGENOM" id="CLU_002360_6_3_5"/>
<reference evidence="20 21" key="1">
    <citation type="journal article" date="2010" name="BMC Genomics">
        <title>Metabolic flexibility revealed in the genome of the cyst-forming alpha-1 proteobacterium Rhodospirillum centenum.</title>
        <authorList>
            <person name="Lu Y.K."/>
            <person name="Marden J."/>
            <person name="Han M."/>
            <person name="Swingley W.D."/>
            <person name="Mastrian S.D."/>
            <person name="Chowdhury S.R."/>
            <person name="Hao J."/>
            <person name="Helmy T."/>
            <person name="Kim S."/>
            <person name="Kurdoglu A.A."/>
            <person name="Matthies H.J."/>
            <person name="Rollo D."/>
            <person name="Stothard P."/>
            <person name="Blankenship R.E."/>
            <person name="Bauer C.E."/>
            <person name="Touchman J.W."/>
        </authorList>
    </citation>
    <scope>NUCLEOTIDE SEQUENCE [LARGE SCALE GENOMIC DNA]</scope>
    <source>
        <strain evidence="21">ATCC 51521 / SW</strain>
    </source>
</reference>
<evidence type="ECO:0000259" key="19">
    <source>
        <dbReference type="SMART" id="SM00831"/>
    </source>
</evidence>
<dbReference type="SFLD" id="SFLDS00003">
    <property type="entry name" value="Haloacid_Dehalogenase"/>
    <property type="match status" value="1"/>
</dbReference>
<dbReference type="GO" id="GO:0005524">
    <property type="term" value="F:ATP binding"/>
    <property type="evidence" value="ECO:0007669"/>
    <property type="project" value="UniProtKB-KW"/>
</dbReference>
<evidence type="ECO:0000256" key="9">
    <source>
        <dbReference type="ARBA" id="ARBA00022692"/>
    </source>
</evidence>
<dbReference type="InterPro" id="IPR044492">
    <property type="entry name" value="P_typ_ATPase_HD_dom"/>
</dbReference>
<evidence type="ECO:0000256" key="11">
    <source>
        <dbReference type="ARBA" id="ARBA00022840"/>
    </source>
</evidence>
<keyword evidence="15 18" id="KW-0472">Membrane</keyword>
<keyword evidence="11" id="KW-0067">ATP-binding</keyword>
<dbReference type="GO" id="GO:0016887">
    <property type="term" value="F:ATP hydrolysis activity"/>
    <property type="evidence" value="ECO:0007669"/>
    <property type="project" value="InterPro"/>
</dbReference>
<evidence type="ECO:0000256" key="12">
    <source>
        <dbReference type="ARBA" id="ARBA00022842"/>
    </source>
</evidence>
<evidence type="ECO:0000256" key="3">
    <source>
        <dbReference type="ARBA" id="ARBA00008746"/>
    </source>
</evidence>
<evidence type="ECO:0000256" key="14">
    <source>
        <dbReference type="ARBA" id="ARBA00022989"/>
    </source>
</evidence>
<feature type="transmembrane region" description="Helical" evidence="18">
    <location>
        <begin position="812"/>
        <end position="832"/>
    </location>
</feature>
<dbReference type="SUPFAM" id="SSF81660">
    <property type="entry name" value="Metal cation-transporting ATPase, ATP-binding domain N"/>
    <property type="match status" value="1"/>
</dbReference>
<evidence type="ECO:0000256" key="17">
    <source>
        <dbReference type="ARBA" id="ARBA00047295"/>
    </source>
</evidence>
<dbReference type="KEGG" id="rce:RC1_0300"/>
<comment type="catalytic activity">
    <reaction evidence="17">
        <text>Mg(2+)(out) + ATP + H2O = Mg(2+)(in) + ADP + phosphate + H(+)</text>
        <dbReference type="Rhea" id="RHEA:10260"/>
        <dbReference type="ChEBI" id="CHEBI:15377"/>
        <dbReference type="ChEBI" id="CHEBI:15378"/>
        <dbReference type="ChEBI" id="CHEBI:18420"/>
        <dbReference type="ChEBI" id="CHEBI:30616"/>
        <dbReference type="ChEBI" id="CHEBI:43474"/>
        <dbReference type="ChEBI" id="CHEBI:456216"/>
        <dbReference type="EC" id="7.2.2.14"/>
    </reaction>
</comment>
<organism evidence="20 21">
    <name type="scientific">Rhodospirillum centenum (strain ATCC 51521 / SW)</name>
    <dbReference type="NCBI Taxonomy" id="414684"/>
    <lineage>
        <taxon>Bacteria</taxon>
        <taxon>Pseudomonadati</taxon>
        <taxon>Pseudomonadota</taxon>
        <taxon>Alphaproteobacteria</taxon>
        <taxon>Rhodospirillales</taxon>
        <taxon>Rhodospirillaceae</taxon>
        <taxon>Rhodospirillum</taxon>
    </lineage>
</organism>
<dbReference type="SFLD" id="SFLDG00002">
    <property type="entry name" value="C1.7:_P-type_atpase_like"/>
    <property type="match status" value="1"/>
</dbReference>
<dbReference type="InterPro" id="IPR018303">
    <property type="entry name" value="ATPase_P-typ_P_site"/>
</dbReference>
<evidence type="ECO:0000256" key="7">
    <source>
        <dbReference type="ARBA" id="ARBA00022519"/>
    </source>
</evidence>
<evidence type="ECO:0000256" key="2">
    <source>
        <dbReference type="ARBA" id="ARBA00004429"/>
    </source>
</evidence>
<dbReference type="Pfam" id="PF00690">
    <property type="entry name" value="Cation_ATPase_N"/>
    <property type="match status" value="1"/>
</dbReference>
<feature type="transmembrane region" description="Helical" evidence="18">
    <location>
        <begin position="844"/>
        <end position="862"/>
    </location>
</feature>
<dbReference type="SUPFAM" id="SSF81665">
    <property type="entry name" value="Calcium ATPase, transmembrane domain M"/>
    <property type="match status" value="1"/>
</dbReference>
<dbReference type="Pfam" id="PF00122">
    <property type="entry name" value="E1-E2_ATPase"/>
    <property type="match status" value="1"/>
</dbReference>
<dbReference type="InterPro" id="IPR023298">
    <property type="entry name" value="ATPase_P-typ_TM_dom_sf"/>
</dbReference>
<dbReference type="SUPFAM" id="SSF56784">
    <property type="entry name" value="HAD-like"/>
    <property type="match status" value="1"/>
</dbReference>
<keyword evidence="6" id="KW-1003">Cell membrane</keyword>
<sequence>MMGAMRVTGTEAPCWSEPADAVAERAGSGRDGLTTAEAAARLAATRRRGSGDSALLAAVRLFLRQILSPLVLILLFGAGVSAVLGDWMDTGIILTIVLGSALLSFTQEFRASAAVAELRQRLSLKATVLRDGQPVRIDATEVVAGDVVLLSAGNLVPADGILLEAKDLLVAEAALTGESFPVEKQPGVLPAATELGARSNCLFQGTSVRSGTGRLLVVATGDATELGRIGFRLRTAPPETDFARGLRRFGIMLTQVMLVIVVLVLTMNLLRDRPLAETLLFAVALAVGLSPELLPAIVSVTLSAGARALARTGVIVRRLEAIENLGSMDILCTDKTGTLTQGIARLDRTLDPDGAPSDEVLRLAFLNAAFETGIENPLDAAITEAGRARGLDTAGWRKIDEIPYDFVRRRLTVVVAGGGPGNLPPGNLPPDSHLPDSHLPDSHLPDSHLIVTKGAVEPVLDCCTVLGLEAPRPLDKDARAAILERFQRLGGDGYRVLALAARRVPARAAYGHGDEAEMAFLGFLLLRDPPKPDAAATLDDLHRLGVRTKIITGDNRHVAASLAREVGLDPAALLTGADLDRLSDDALWHRAPRTDLFAEVDPQQKERIIRALRRAGHVVGYMGDGVNDAPALHAADIGISVEGAVDVARESADIVLLRPDLGVLRQGIEDGRRTFANTQKYIAITVSANFGNMLSMAVASLVLPFLPMLAKQILLNNFLSDFPSVAISTDRVDPESIRRPPRWSIREIRRFMLVFGIVSSLFDVLTFALLLLVFDASEPLFQTSWFFVSLLTELMVVLVLRTRRPAFGSRPGLLLLASTLAVAGLAVAIPYAGWLAGPLGFVPLPPALLATLLGVVALYVAATELAKRRFYRAAP</sequence>
<gene>
    <name evidence="20" type="primary">mgtA</name>
    <name evidence="20" type="ordered locus">RC1_0300</name>
</gene>
<evidence type="ECO:0000256" key="15">
    <source>
        <dbReference type="ARBA" id="ARBA00023136"/>
    </source>
</evidence>
<feature type="transmembrane region" description="Helical" evidence="18">
    <location>
        <begin position="780"/>
        <end position="800"/>
    </location>
</feature>
<keyword evidence="8" id="KW-0597">Phosphoprotein</keyword>
<keyword evidence="12" id="KW-0460">Magnesium</keyword>
<keyword evidence="7" id="KW-0997">Cell inner membrane</keyword>
<dbReference type="InterPro" id="IPR006068">
    <property type="entry name" value="ATPase_P-typ_cation-transptr_C"/>
</dbReference>
<feature type="transmembrane region" description="Helical" evidence="18">
    <location>
        <begin position="66"/>
        <end position="85"/>
    </location>
</feature>
<keyword evidence="13" id="KW-1278">Translocase</keyword>
<dbReference type="SMART" id="SM00831">
    <property type="entry name" value="Cation_ATPase_N"/>
    <property type="match status" value="1"/>
</dbReference>
<dbReference type="Gene3D" id="1.20.1110.10">
    <property type="entry name" value="Calcium-transporting ATPase, transmembrane domain"/>
    <property type="match status" value="2"/>
</dbReference>
<keyword evidence="10" id="KW-0547">Nucleotide-binding</keyword>
<evidence type="ECO:0000313" key="20">
    <source>
        <dbReference type="EMBL" id="ACI97749.1"/>
    </source>
</evidence>
<evidence type="ECO:0000256" key="5">
    <source>
        <dbReference type="ARBA" id="ARBA00013555"/>
    </source>
</evidence>
<evidence type="ECO:0000256" key="8">
    <source>
        <dbReference type="ARBA" id="ARBA00022553"/>
    </source>
</evidence>
<dbReference type="SUPFAM" id="SSF81653">
    <property type="entry name" value="Calcium ATPase, transduction domain A"/>
    <property type="match status" value="1"/>
</dbReference>
<accession>B6IQL3</accession>
<evidence type="ECO:0000256" key="10">
    <source>
        <dbReference type="ARBA" id="ARBA00022741"/>
    </source>
</evidence>
<keyword evidence="9 18" id="KW-0812">Transmembrane</keyword>
<dbReference type="Pfam" id="PF00702">
    <property type="entry name" value="Hydrolase"/>
    <property type="match status" value="1"/>
</dbReference>
<dbReference type="InterPro" id="IPR006415">
    <property type="entry name" value="P-type_ATPase_IIIB"/>
</dbReference>
<dbReference type="PRINTS" id="PR01836">
    <property type="entry name" value="MGATPASE"/>
</dbReference>
<evidence type="ECO:0000256" key="13">
    <source>
        <dbReference type="ARBA" id="ARBA00022967"/>
    </source>
</evidence>
<evidence type="ECO:0000256" key="16">
    <source>
        <dbReference type="ARBA" id="ARBA00029806"/>
    </source>
</evidence>
<keyword evidence="14 18" id="KW-1133">Transmembrane helix</keyword>
<dbReference type="InterPro" id="IPR004014">
    <property type="entry name" value="ATPase_P-typ_cation-transptr_N"/>
</dbReference>
<dbReference type="EMBL" id="CP000613">
    <property type="protein sequence ID" value="ACI97749.1"/>
    <property type="molecule type" value="Genomic_DNA"/>
</dbReference>
<dbReference type="Pfam" id="PF00689">
    <property type="entry name" value="Cation_ATPase_C"/>
    <property type="match status" value="1"/>
</dbReference>
<comment type="subcellular location">
    <subcellularLocation>
        <location evidence="2">Cell inner membrane</location>
        <topology evidence="2">Multi-pass membrane protein</topology>
    </subcellularLocation>
</comment>
<dbReference type="InterPro" id="IPR036412">
    <property type="entry name" value="HAD-like_sf"/>
</dbReference>
<dbReference type="InterPro" id="IPR059000">
    <property type="entry name" value="ATPase_P-type_domA"/>
</dbReference>
<feature type="domain" description="Cation-transporting P-type ATPase N-terminal" evidence="19">
    <location>
        <begin position="13"/>
        <end position="86"/>
    </location>
</feature>
<proteinExistence type="inferred from homology"/>
<dbReference type="STRING" id="414684.RC1_0300"/>